<dbReference type="AlphaFoldDB" id="A0A5C5BXU1"/>
<evidence type="ECO:0000313" key="3">
    <source>
        <dbReference type="Proteomes" id="UP000312594"/>
    </source>
</evidence>
<evidence type="ECO:0000313" key="2">
    <source>
        <dbReference type="EMBL" id="TNU91038.1"/>
    </source>
</evidence>
<feature type="signal peptide" evidence="1">
    <location>
        <begin position="1"/>
        <end position="29"/>
    </location>
</feature>
<dbReference type="InterPro" id="IPR036280">
    <property type="entry name" value="Multihaem_cyt_sf"/>
</dbReference>
<dbReference type="SUPFAM" id="SSF48695">
    <property type="entry name" value="Multiheme cytochromes"/>
    <property type="match status" value="1"/>
</dbReference>
<evidence type="ECO:0000256" key="1">
    <source>
        <dbReference type="SAM" id="SignalP"/>
    </source>
</evidence>
<gene>
    <name evidence="2" type="ORF">FIC87_07590</name>
</gene>
<comment type="caution">
    <text evidence="2">The sequence shown here is derived from an EMBL/GenBank/DDBJ whole genome shotgun (WGS) entry which is preliminary data.</text>
</comment>
<dbReference type="EMBL" id="VEVP01000014">
    <property type="protein sequence ID" value="TNU91038.1"/>
    <property type="molecule type" value="Genomic_DNA"/>
</dbReference>
<accession>A0A5C5BXU1</accession>
<organism evidence="2 3">
    <name type="scientific">Eggerthella lenta</name>
    <name type="common">Eubacterium lentum</name>
    <dbReference type="NCBI Taxonomy" id="84112"/>
    <lineage>
        <taxon>Bacteria</taxon>
        <taxon>Bacillati</taxon>
        <taxon>Actinomycetota</taxon>
        <taxon>Coriobacteriia</taxon>
        <taxon>Eggerthellales</taxon>
        <taxon>Eggerthellaceae</taxon>
        <taxon>Eggerthella</taxon>
    </lineage>
</organism>
<keyword evidence="1" id="KW-0732">Signal</keyword>
<reference evidence="2 3" key="1">
    <citation type="journal article" date="2005" name="Appl. Environ. Microbiol.">
        <title>Intestinal bacterial communities that produce active estrogen-like compounds enterodiol and enterolactone in humans.</title>
        <authorList>
            <person name="Clavel T."/>
            <person name="Henderson G."/>
            <person name="Alpert C.A."/>
            <person name="Philippe C."/>
            <person name="Rigottier-Gois L."/>
            <person name="Dore J."/>
            <person name="Blaut M."/>
        </authorList>
    </citation>
    <scope>NUCLEOTIDE SEQUENCE [LARGE SCALE GENOMIC DNA]</scope>
    <source>
        <strain evidence="2 3">SECO-MT75m2</strain>
    </source>
</reference>
<dbReference type="PROSITE" id="PS51257">
    <property type="entry name" value="PROKAR_LIPOPROTEIN"/>
    <property type="match status" value="1"/>
</dbReference>
<sequence length="205" mass="21521">MKRNERRVPYSSAKALACAFLTFAVLALALTGCAPKANDAVVTGEDEAAAVQVDFTWSETGDCSMCHAKEQASFEDGSCAISRHKDMACSQCHADVAALSAAHEGATAEKAAKAVLKTTTVDVATCESCHSQDEVEVVTAGVTVLTDMNGTIVNPHALPESADHAEVSCVSCHQMHAAGSIEKKAQRACASCHHADVYECYTCHS</sequence>
<protein>
    <submittedName>
        <fullName evidence="2">Uncharacterized protein</fullName>
    </submittedName>
</protein>
<feature type="chain" id="PRO_5039687389" evidence="1">
    <location>
        <begin position="30"/>
        <end position="205"/>
    </location>
</feature>
<proteinExistence type="predicted"/>
<dbReference type="Proteomes" id="UP000312594">
    <property type="component" value="Unassembled WGS sequence"/>
</dbReference>
<dbReference type="RefSeq" id="WP_238329139.1">
    <property type="nucleotide sequence ID" value="NZ_VEVP01000014.1"/>
</dbReference>
<name>A0A5C5BXU1_EGGLN</name>